<evidence type="ECO:0000256" key="4">
    <source>
        <dbReference type="ARBA" id="ARBA00023125"/>
    </source>
</evidence>
<dbReference type="InterPro" id="IPR007627">
    <property type="entry name" value="RNA_pol_sigma70_r2"/>
</dbReference>
<evidence type="ECO:0000256" key="6">
    <source>
        <dbReference type="RuleBase" id="RU000716"/>
    </source>
</evidence>
<dbReference type="SUPFAM" id="SSF88946">
    <property type="entry name" value="Sigma2 domain of RNA polymerase sigma factors"/>
    <property type="match status" value="1"/>
</dbReference>
<evidence type="ECO:0000313" key="10">
    <source>
        <dbReference type="EMBL" id="WSB71682.1"/>
    </source>
</evidence>
<evidence type="ECO:0000259" key="9">
    <source>
        <dbReference type="Pfam" id="PF08281"/>
    </source>
</evidence>
<evidence type="ECO:0000256" key="2">
    <source>
        <dbReference type="ARBA" id="ARBA00023015"/>
    </source>
</evidence>
<keyword evidence="4 6" id="KW-0238">DNA-binding</keyword>
<comment type="similarity">
    <text evidence="1 6">Belongs to the sigma-70 factor family. ECF subfamily.</text>
</comment>
<dbReference type="Proteomes" id="UP001344251">
    <property type="component" value="Chromosome"/>
</dbReference>
<dbReference type="SUPFAM" id="SSF88659">
    <property type="entry name" value="Sigma3 and sigma4 domains of RNA polymerase sigma factors"/>
    <property type="match status" value="1"/>
</dbReference>
<sequence length="223" mass="24414">MYEIDDALVTQWALAARTGDEEAVELFVRGTRRHVLRYVTHLSRDAQAADDLVQDTYLRALRSLPGFEGRSSARTWLLTIARRTVADRIRAHRTRPRVAGLTDWETAAEQTQYGTGPGFDEGVALTDLLSALPPARREAFVLTQLTGLPYTEAAAVVGCPVGTVRSRVARARETLIALLDAADGDPTRQIDGNPSRRVEGNPSRRDTATRELVPRPVVSGSVA</sequence>
<dbReference type="Pfam" id="PF08281">
    <property type="entry name" value="Sigma70_r4_2"/>
    <property type="match status" value="1"/>
</dbReference>
<dbReference type="InterPro" id="IPR039425">
    <property type="entry name" value="RNA_pol_sigma-70-like"/>
</dbReference>
<reference evidence="10 11" key="1">
    <citation type="submission" date="2022-10" db="EMBL/GenBank/DDBJ databases">
        <title>The complete genomes of actinobacterial strains from the NBC collection.</title>
        <authorList>
            <person name="Joergensen T.S."/>
            <person name="Alvarez Arevalo M."/>
            <person name="Sterndorff E.B."/>
            <person name="Faurdal D."/>
            <person name="Vuksanovic O."/>
            <person name="Mourched A.-S."/>
            <person name="Charusanti P."/>
            <person name="Shaw S."/>
            <person name="Blin K."/>
            <person name="Weber T."/>
        </authorList>
    </citation>
    <scope>NUCLEOTIDE SEQUENCE [LARGE SCALE GENOMIC DNA]</scope>
    <source>
        <strain evidence="10 11">NBC 01774</strain>
    </source>
</reference>
<dbReference type="InterPro" id="IPR013325">
    <property type="entry name" value="RNA_pol_sigma_r2"/>
</dbReference>
<gene>
    <name evidence="10" type="ORF">OG863_29140</name>
</gene>
<keyword evidence="5 6" id="KW-0804">Transcription</keyword>
<organism evidence="10 11">
    <name type="scientific">Streptomyces decoyicus</name>
    <dbReference type="NCBI Taxonomy" id="249567"/>
    <lineage>
        <taxon>Bacteria</taxon>
        <taxon>Bacillati</taxon>
        <taxon>Actinomycetota</taxon>
        <taxon>Actinomycetes</taxon>
        <taxon>Kitasatosporales</taxon>
        <taxon>Streptomycetaceae</taxon>
        <taxon>Streptomyces</taxon>
    </lineage>
</organism>
<evidence type="ECO:0000256" key="3">
    <source>
        <dbReference type="ARBA" id="ARBA00023082"/>
    </source>
</evidence>
<dbReference type="CDD" id="cd06171">
    <property type="entry name" value="Sigma70_r4"/>
    <property type="match status" value="1"/>
</dbReference>
<feature type="domain" description="RNA polymerase sigma factor 70 region 4 type 2" evidence="9">
    <location>
        <begin position="124"/>
        <end position="175"/>
    </location>
</feature>
<dbReference type="InterPro" id="IPR013324">
    <property type="entry name" value="RNA_pol_sigma_r3/r4-like"/>
</dbReference>
<keyword evidence="3 6" id="KW-0731">Sigma factor</keyword>
<dbReference type="Pfam" id="PF04542">
    <property type="entry name" value="Sigma70_r2"/>
    <property type="match status" value="1"/>
</dbReference>
<feature type="region of interest" description="Disordered" evidence="7">
    <location>
        <begin position="184"/>
        <end position="223"/>
    </location>
</feature>
<dbReference type="InterPro" id="IPR013249">
    <property type="entry name" value="RNA_pol_sigma70_r4_t2"/>
</dbReference>
<dbReference type="EMBL" id="CP109106">
    <property type="protein sequence ID" value="WSB71682.1"/>
    <property type="molecule type" value="Genomic_DNA"/>
</dbReference>
<dbReference type="Gene3D" id="1.10.1740.10">
    <property type="match status" value="1"/>
</dbReference>
<evidence type="ECO:0000259" key="8">
    <source>
        <dbReference type="Pfam" id="PF04542"/>
    </source>
</evidence>
<name>A0ABZ1FMK8_9ACTN</name>
<keyword evidence="2 6" id="KW-0805">Transcription regulation</keyword>
<dbReference type="PANTHER" id="PTHR43133">
    <property type="entry name" value="RNA POLYMERASE ECF-TYPE SIGMA FACTO"/>
    <property type="match status" value="1"/>
</dbReference>
<feature type="domain" description="RNA polymerase sigma-70 region 2" evidence="8">
    <location>
        <begin position="28"/>
        <end position="93"/>
    </location>
</feature>
<evidence type="ECO:0000256" key="5">
    <source>
        <dbReference type="ARBA" id="ARBA00023163"/>
    </source>
</evidence>
<feature type="compositionally biased region" description="Basic and acidic residues" evidence="7">
    <location>
        <begin position="194"/>
        <end position="213"/>
    </location>
</feature>
<dbReference type="InterPro" id="IPR000838">
    <property type="entry name" value="RNA_pol_sigma70_ECF_CS"/>
</dbReference>
<protein>
    <recommendedName>
        <fullName evidence="6">RNA polymerase sigma factor</fullName>
    </recommendedName>
</protein>
<dbReference type="RefSeq" id="WP_326621337.1">
    <property type="nucleotide sequence ID" value="NZ_CP109106.1"/>
</dbReference>
<dbReference type="PROSITE" id="PS01063">
    <property type="entry name" value="SIGMA70_ECF"/>
    <property type="match status" value="1"/>
</dbReference>
<dbReference type="InterPro" id="IPR014284">
    <property type="entry name" value="RNA_pol_sigma-70_dom"/>
</dbReference>
<accession>A0ABZ1FMK8</accession>
<evidence type="ECO:0000256" key="7">
    <source>
        <dbReference type="SAM" id="MobiDB-lite"/>
    </source>
</evidence>
<evidence type="ECO:0000256" key="1">
    <source>
        <dbReference type="ARBA" id="ARBA00010641"/>
    </source>
</evidence>
<dbReference type="Gene3D" id="1.10.10.10">
    <property type="entry name" value="Winged helix-like DNA-binding domain superfamily/Winged helix DNA-binding domain"/>
    <property type="match status" value="1"/>
</dbReference>
<dbReference type="PANTHER" id="PTHR43133:SF61">
    <property type="entry name" value="ECF RNA POLYMERASE SIGMA FACTOR SIGC"/>
    <property type="match status" value="1"/>
</dbReference>
<proteinExistence type="inferred from homology"/>
<evidence type="ECO:0000313" key="11">
    <source>
        <dbReference type="Proteomes" id="UP001344251"/>
    </source>
</evidence>
<dbReference type="InterPro" id="IPR036388">
    <property type="entry name" value="WH-like_DNA-bd_sf"/>
</dbReference>
<dbReference type="NCBIfam" id="TIGR02937">
    <property type="entry name" value="sigma70-ECF"/>
    <property type="match status" value="1"/>
</dbReference>
<keyword evidence="11" id="KW-1185">Reference proteome</keyword>